<dbReference type="STRING" id="55544.A0A4D9EV00"/>
<dbReference type="EMBL" id="QXTE01000018">
    <property type="protein sequence ID" value="TFK13005.1"/>
    <property type="molecule type" value="Genomic_DNA"/>
</dbReference>
<keyword evidence="3" id="KW-1185">Reference proteome</keyword>
<feature type="region of interest" description="Disordered" evidence="1">
    <location>
        <begin position="14"/>
        <end position="35"/>
    </location>
</feature>
<accession>A0A4D9EV00</accession>
<name>A0A4D9EV00_9SAUR</name>
<dbReference type="AlphaFoldDB" id="A0A4D9EV00"/>
<proteinExistence type="predicted"/>
<feature type="compositionally biased region" description="Polar residues" evidence="1">
    <location>
        <begin position="99"/>
        <end position="117"/>
    </location>
</feature>
<sequence>MSFLDLEINDSAQFGSKSSFSPQRPGGRKESPEGTHLPSMIYSVLSVPCGQLNSSLCGDGAWGEILPCTEGQAVGPSVGLNYCIDVVLVLRTGLKATHSAGSDSHRTPSGSTHSNAFSESRSSLGSERGGGPSATESCQNDLLAEECDSDASRSAPGKRRIHPSPWC</sequence>
<protein>
    <submittedName>
        <fullName evidence="2">Zinc finger protein ZFPM2</fullName>
    </submittedName>
</protein>
<evidence type="ECO:0000313" key="2">
    <source>
        <dbReference type="EMBL" id="TFK13005.1"/>
    </source>
</evidence>
<feature type="compositionally biased region" description="Basic residues" evidence="1">
    <location>
        <begin position="156"/>
        <end position="167"/>
    </location>
</feature>
<dbReference type="Proteomes" id="UP000297703">
    <property type="component" value="Unassembled WGS sequence"/>
</dbReference>
<feature type="region of interest" description="Disordered" evidence="1">
    <location>
        <begin position="98"/>
        <end position="167"/>
    </location>
</feature>
<evidence type="ECO:0000313" key="3">
    <source>
        <dbReference type="Proteomes" id="UP000297703"/>
    </source>
</evidence>
<reference evidence="2 3" key="2">
    <citation type="submission" date="2019-04" db="EMBL/GenBank/DDBJ databases">
        <title>The genome sequence of big-headed turtle.</title>
        <authorList>
            <person name="Gong S."/>
        </authorList>
    </citation>
    <scope>NUCLEOTIDE SEQUENCE [LARGE SCALE GENOMIC DNA]</scope>
    <source>
        <strain evidence="2">DO16091913</strain>
        <tissue evidence="2">Muscle</tissue>
    </source>
</reference>
<reference evidence="2 3" key="1">
    <citation type="submission" date="2019-04" db="EMBL/GenBank/DDBJ databases">
        <title>Draft genome of the big-headed turtle Platysternon megacephalum.</title>
        <authorList>
            <person name="Gong S."/>
        </authorList>
    </citation>
    <scope>NUCLEOTIDE SEQUENCE [LARGE SCALE GENOMIC DNA]</scope>
    <source>
        <strain evidence="2">DO16091913</strain>
        <tissue evidence="2">Muscle</tissue>
    </source>
</reference>
<comment type="caution">
    <text evidence="2">The sequence shown here is derived from an EMBL/GenBank/DDBJ whole genome shotgun (WGS) entry which is preliminary data.</text>
</comment>
<evidence type="ECO:0000256" key="1">
    <source>
        <dbReference type="SAM" id="MobiDB-lite"/>
    </source>
</evidence>
<organism evidence="2 3">
    <name type="scientific">Platysternon megacephalum</name>
    <name type="common">big-headed turtle</name>
    <dbReference type="NCBI Taxonomy" id="55544"/>
    <lineage>
        <taxon>Eukaryota</taxon>
        <taxon>Metazoa</taxon>
        <taxon>Chordata</taxon>
        <taxon>Craniata</taxon>
        <taxon>Vertebrata</taxon>
        <taxon>Euteleostomi</taxon>
        <taxon>Archelosauria</taxon>
        <taxon>Testudinata</taxon>
        <taxon>Testudines</taxon>
        <taxon>Cryptodira</taxon>
        <taxon>Durocryptodira</taxon>
        <taxon>Testudinoidea</taxon>
        <taxon>Platysternidae</taxon>
        <taxon>Platysternon</taxon>
    </lineage>
</organism>
<gene>
    <name evidence="2" type="ORF">DR999_PMT03839</name>
</gene>